<dbReference type="PANTHER" id="PTHR13466:SF4">
    <property type="entry name" value="SMP-LTD DOMAIN-CONTAINING PROTEIN"/>
    <property type="match status" value="1"/>
</dbReference>
<dbReference type="PANTHER" id="PTHR13466">
    <property type="entry name" value="TEX2 PROTEIN-RELATED"/>
    <property type="match status" value="1"/>
</dbReference>
<organism evidence="2 3">
    <name type="scientific">Goodea atripinnis</name>
    <dbReference type="NCBI Taxonomy" id="208336"/>
    <lineage>
        <taxon>Eukaryota</taxon>
        <taxon>Metazoa</taxon>
        <taxon>Chordata</taxon>
        <taxon>Craniata</taxon>
        <taxon>Vertebrata</taxon>
        <taxon>Euteleostomi</taxon>
        <taxon>Actinopterygii</taxon>
        <taxon>Neopterygii</taxon>
        <taxon>Teleostei</taxon>
        <taxon>Neoteleostei</taxon>
        <taxon>Acanthomorphata</taxon>
        <taxon>Ovalentaria</taxon>
        <taxon>Atherinomorphae</taxon>
        <taxon>Cyprinodontiformes</taxon>
        <taxon>Goodeidae</taxon>
        <taxon>Goodea</taxon>
    </lineage>
</organism>
<comment type="caution">
    <text evidence="2">The sequence shown here is derived from an EMBL/GenBank/DDBJ whole genome shotgun (WGS) entry which is preliminary data.</text>
</comment>
<reference evidence="2 3" key="1">
    <citation type="submission" date="2021-06" db="EMBL/GenBank/DDBJ databases">
        <authorList>
            <person name="Palmer J.M."/>
        </authorList>
    </citation>
    <scope>NUCLEOTIDE SEQUENCE [LARGE SCALE GENOMIC DNA]</scope>
    <source>
        <strain evidence="2 3">GA_2019</strain>
        <tissue evidence="2">Muscle</tissue>
    </source>
</reference>
<evidence type="ECO:0000313" key="3">
    <source>
        <dbReference type="Proteomes" id="UP001476798"/>
    </source>
</evidence>
<evidence type="ECO:0000313" key="2">
    <source>
        <dbReference type="EMBL" id="MEQ2160579.1"/>
    </source>
</evidence>
<proteinExistence type="predicted"/>
<keyword evidence="3" id="KW-1185">Reference proteome</keyword>
<comment type="subcellular location">
    <subcellularLocation>
        <location evidence="1">Endoplasmic reticulum membrane</location>
    </subcellularLocation>
</comment>
<protein>
    <recommendedName>
        <fullName evidence="4">PH domain-containing protein</fullName>
    </recommendedName>
</protein>
<evidence type="ECO:0000256" key="1">
    <source>
        <dbReference type="ARBA" id="ARBA00004586"/>
    </source>
</evidence>
<sequence>MNEAQSYDPDTFHPSIMRSVYVTLDSSRLRLAEPHANIPRWATFNEPLHKAVFLHSRTYQLTNTRKRIWNKKYPICITLAEGELGVDSLLEEQEEGETVERSTIPSHQSSVTLYLFGRTGREKEEWFQHLLSASKAAVQSESNTEENAGNKNVFS</sequence>
<dbReference type="Proteomes" id="UP001476798">
    <property type="component" value="Unassembled WGS sequence"/>
</dbReference>
<gene>
    <name evidence="2" type="ORF">GOODEAATRI_000750</name>
</gene>
<accession>A0ABV0MN89</accession>
<dbReference type="EMBL" id="JAHRIO010010018">
    <property type="protein sequence ID" value="MEQ2160579.1"/>
    <property type="molecule type" value="Genomic_DNA"/>
</dbReference>
<name>A0ABV0MN89_9TELE</name>
<evidence type="ECO:0008006" key="4">
    <source>
        <dbReference type="Google" id="ProtNLM"/>
    </source>
</evidence>